<evidence type="ECO:0000256" key="9">
    <source>
        <dbReference type="ARBA" id="ARBA00038298"/>
    </source>
</evidence>
<dbReference type="VEuPathDB" id="FungiDB:F4678DRAFT_278252"/>
<feature type="transmembrane region" description="Helical" evidence="11">
    <location>
        <begin position="100"/>
        <end position="127"/>
    </location>
</feature>
<feature type="region of interest" description="Disordered" evidence="12">
    <location>
        <begin position="373"/>
        <end position="411"/>
    </location>
</feature>
<evidence type="ECO:0000256" key="12">
    <source>
        <dbReference type="SAM" id="MobiDB-lite"/>
    </source>
</evidence>
<dbReference type="Proteomes" id="UP001148614">
    <property type="component" value="Unassembled WGS sequence"/>
</dbReference>
<feature type="region of interest" description="Disordered" evidence="12">
    <location>
        <begin position="484"/>
        <end position="503"/>
    </location>
</feature>
<keyword evidence="5 11" id="KW-0472">Membrane</keyword>
<evidence type="ECO:0000256" key="6">
    <source>
        <dbReference type="ARBA" id="ARBA00023139"/>
    </source>
</evidence>
<evidence type="ECO:0000256" key="10">
    <source>
        <dbReference type="ARBA" id="ARBA00048048"/>
    </source>
</evidence>
<comment type="catalytic activity">
    <reaction evidence="10 11">
        <text>L-cysteinyl-[protein] + hexadecanoyl-CoA = S-hexadecanoyl-L-cysteinyl-[protein] + CoA</text>
        <dbReference type="Rhea" id="RHEA:36683"/>
        <dbReference type="Rhea" id="RHEA-COMP:10131"/>
        <dbReference type="Rhea" id="RHEA-COMP:11032"/>
        <dbReference type="ChEBI" id="CHEBI:29950"/>
        <dbReference type="ChEBI" id="CHEBI:57287"/>
        <dbReference type="ChEBI" id="CHEBI:57379"/>
        <dbReference type="ChEBI" id="CHEBI:74151"/>
        <dbReference type="EC" id="2.3.1.225"/>
    </reaction>
</comment>
<sequence length="503" mass="56086">MYSVAPGRWPAELRLRRPVNKLSVPSAKALPCLASDSAVPTSSLSDVASILIGTTPTLTSHPRSRLETCSTSPCAILFHDAAGMPAIESTRAATRWTTRIVPVFLAGAVAFATYVVVARVCFDYLLYSVHDNGTAIALLVLYFVFLVLMIATYARTLYNANFNPGVAPLGPRAASRQGTKDGRWMRRPYEAHDIEGRAYEAGPDEDPDSPGLENFYTRDAFVCEADGRPKWCSECCNWKQDRVHHSREIGRCVYRMDHYCPWAGGMIGENSFKFFVQFTTYTSLYCGVVLGATASTLRRQVYQGAAPDPFLLAAIVIAAFFGLFAFLMTVTSIRYLLYNMTNVDILSYRHKVYQLAVRVPLGTRSDRFSTIDYPLRKSENGPGSWGQANPRFQPNGYEPKEPAHAPTPRSRNDLATRTFAILDTKPGENPWDLGPWKNWCAVMGTNPLDWLFPIRHSPCSNHESPESLYSMDRMLDELRARYGLPAGPPSDESTVMEMRNLPS</sequence>
<dbReference type="GO" id="GO:0005783">
    <property type="term" value="C:endoplasmic reticulum"/>
    <property type="evidence" value="ECO:0007669"/>
    <property type="project" value="TreeGrafter"/>
</dbReference>
<proteinExistence type="inferred from homology"/>
<dbReference type="PANTHER" id="PTHR22883:SF23">
    <property type="entry name" value="PALMITOYLTRANSFERASE ZDHHC6"/>
    <property type="match status" value="1"/>
</dbReference>
<dbReference type="InterPro" id="IPR001594">
    <property type="entry name" value="Palmitoyltrfase_DHHC"/>
</dbReference>
<keyword evidence="7" id="KW-0449">Lipoprotein</keyword>
<evidence type="ECO:0000256" key="11">
    <source>
        <dbReference type="RuleBase" id="RU079119"/>
    </source>
</evidence>
<keyword evidence="15" id="KW-1185">Reference proteome</keyword>
<protein>
    <recommendedName>
        <fullName evidence="11">Palmitoyltransferase</fullName>
        <ecNumber evidence="11">2.3.1.225</ecNumber>
    </recommendedName>
</protein>
<keyword evidence="4 11" id="KW-1133">Transmembrane helix</keyword>
<feature type="transmembrane region" description="Helical" evidence="11">
    <location>
        <begin position="274"/>
        <end position="297"/>
    </location>
</feature>
<dbReference type="GO" id="GO:0005794">
    <property type="term" value="C:Golgi apparatus"/>
    <property type="evidence" value="ECO:0007669"/>
    <property type="project" value="TreeGrafter"/>
</dbReference>
<evidence type="ECO:0000256" key="4">
    <source>
        <dbReference type="ARBA" id="ARBA00022989"/>
    </source>
</evidence>
<evidence type="ECO:0000256" key="5">
    <source>
        <dbReference type="ARBA" id="ARBA00023136"/>
    </source>
</evidence>
<evidence type="ECO:0000259" key="13">
    <source>
        <dbReference type="Pfam" id="PF01529"/>
    </source>
</evidence>
<dbReference type="EC" id="2.3.1.225" evidence="11"/>
<feature type="transmembrane region" description="Helical" evidence="11">
    <location>
        <begin position="133"/>
        <end position="154"/>
    </location>
</feature>
<comment type="subcellular location">
    <subcellularLocation>
        <location evidence="1">Membrane</location>
        <topology evidence="1">Multi-pass membrane protein</topology>
    </subcellularLocation>
</comment>
<evidence type="ECO:0000256" key="8">
    <source>
        <dbReference type="ARBA" id="ARBA00023315"/>
    </source>
</evidence>
<keyword evidence="3 11" id="KW-0812">Transmembrane</keyword>
<keyword evidence="6" id="KW-0564">Palmitate</keyword>
<dbReference type="PROSITE" id="PS50216">
    <property type="entry name" value="DHHC"/>
    <property type="match status" value="1"/>
</dbReference>
<comment type="domain">
    <text evidence="11">The DHHC domain is required for palmitoyltransferase activity.</text>
</comment>
<reference evidence="14" key="1">
    <citation type="submission" date="2022-07" db="EMBL/GenBank/DDBJ databases">
        <title>Genome Sequence of Xylaria arbuscula.</title>
        <authorList>
            <person name="Buettner E."/>
        </authorList>
    </citation>
    <scope>NUCLEOTIDE SEQUENCE</scope>
    <source>
        <strain evidence="14">VT107</strain>
    </source>
</reference>
<evidence type="ECO:0000256" key="2">
    <source>
        <dbReference type="ARBA" id="ARBA00022679"/>
    </source>
</evidence>
<dbReference type="PANTHER" id="PTHR22883">
    <property type="entry name" value="ZINC FINGER DHHC DOMAIN CONTAINING PROTEIN"/>
    <property type="match status" value="1"/>
</dbReference>
<dbReference type="GO" id="GO:0006612">
    <property type="term" value="P:protein targeting to membrane"/>
    <property type="evidence" value="ECO:0007669"/>
    <property type="project" value="TreeGrafter"/>
</dbReference>
<comment type="similarity">
    <text evidence="9">Belongs to the DHHC palmitoyltransferase family. PFA5 subfamily.</text>
</comment>
<dbReference type="GO" id="GO:0016020">
    <property type="term" value="C:membrane"/>
    <property type="evidence" value="ECO:0007669"/>
    <property type="project" value="UniProtKB-SubCell"/>
</dbReference>
<gene>
    <name evidence="14" type="ORF">NPX13_g4855</name>
</gene>
<evidence type="ECO:0000256" key="3">
    <source>
        <dbReference type="ARBA" id="ARBA00022692"/>
    </source>
</evidence>
<feature type="transmembrane region" description="Helical" evidence="11">
    <location>
        <begin position="309"/>
        <end position="330"/>
    </location>
</feature>
<dbReference type="AlphaFoldDB" id="A0A9W8NFZ1"/>
<dbReference type="Pfam" id="PF01529">
    <property type="entry name" value="DHHC"/>
    <property type="match status" value="1"/>
</dbReference>
<evidence type="ECO:0000256" key="7">
    <source>
        <dbReference type="ARBA" id="ARBA00023288"/>
    </source>
</evidence>
<dbReference type="GO" id="GO:0019706">
    <property type="term" value="F:protein-cysteine S-palmitoyltransferase activity"/>
    <property type="evidence" value="ECO:0007669"/>
    <property type="project" value="UniProtKB-EC"/>
</dbReference>
<evidence type="ECO:0000313" key="15">
    <source>
        <dbReference type="Proteomes" id="UP001148614"/>
    </source>
</evidence>
<evidence type="ECO:0000313" key="14">
    <source>
        <dbReference type="EMBL" id="KAJ3573009.1"/>
    </source>
</evidence>
<dbReference type="InterPro" id="IPR039859">
    <property type="entry name" value="PFA4/ZDH16/20/ERF2-like"/>
</dbReference>
<feature type="domain" description="Palmitoyltransferase DHHC" evidence="13">
    <location>
        <begin position="228"/>
        <end position="345"/>
    </location>
</feature>
<keyword evidence="2 11" id="KW-0808">Transferase</keyword>
<organism evidence="14 15">
    <name type="scientific">Xylaria arbuscula</name>
    <dbReference type="NCBI Taxonomy" id="114810"/>
    <lineage>
        <taxon>Eukaryota</taxon>
        <taxon>Fungi</taxon>
        <taxon>Dikarya</taxon>
        <taxon>Ascomycota</taxon>
        <taxon>Pezizomycotina</taxon>
        <taxon>Sordariomycetes</taxon>
        <taxon>Xylariomycetidae</taxon>
        <taxon>Xylariales</taxon>
        <taxon>Xylariaceae</taxon>
        <taxon>Xylaria</taxon>
    </lineage>
</organism>
<accession>A0A9W8NFZ1</accession>
<name>A0A9W8NFZ1_9PEZI</name>
<evidence type="ECO:0000256" key="1">
    <source>
        <dbReference type="ARBA" id="ARBA00004141"/>
    </source>
</evidence>
<keyword evidence="8 11" id="KW-0012">Acyltransferase</keyword>
<dbReference type="EMBL" id="JANPWZ010000718">
    <property type="protein sequence ID" value="KAJ3573009.1"/>
    <property type="molecule type" value="Genomic_DNA"/>
</dbReference>
<comment type="caution">
    <text evidence="14">The sequence shown here is derived from an EMBL/GenBank/DDBJ whole genome shotgun (WGS) entry which is preliminary data.</text>
</comment>